<protein>
    <submittedName>
        <fullName evidence="2">16047_t:CDS:1</fullName>
    </submittedName>
</protein>
<organism evidence="2 3">
    <name type="scientific">Gigaspora margarita</name>
    <dbReference type="NCBI Taxonomy" id="4874"/>
    <lineage>
        <taxon>Eukaryota</taxon>
        <taxon>Fungi</taxon>
        <taxon>Fungi incertae sedis</taxon>
        <taxon>Mucoromycota</taxon>
        <taxon>Glomeromycotina</taxon>
        <taxon>Glomeromycetes</taxon>
        <taxon>Diversisporales</taxon>
        <taxon>Gigasporaceae</taxon>
        <taxon>Gigaspora</taxon>
    </lineage>
</organism>
<evidence type="ECO:0000313" key="2">
    <source>
        <dbReference type="EMBL" id="CAG8780924.1"/>
    </source>
</evidence>
<accession>A0ABN7VKF9</accession>
<feature type="non-terminal residue" evidence="2">
    <location>
        <position position="1"/>
    </location>
</feature>
<feature type="compositionally biased region" description="Basic and acidic residues" evidence="1">
    <location>
        <begin position="44"/>
        <end position="76"/>
    </location>
</feature>
<keyword evidence="3" id="KW-1185">Reference proteome</keyword>
<comment type="caution">
    <text evidence="2">The sequence shown here is derived from an EMBL/GenBank/DDBJ whole genome shotgun (WGS) entry which is preliminary data.</text>
</comment>
<feature type="region of interest" description="Disordered" evidence="1">
    <location>
        <begin position="41"/>
        <end position="76"/>
    </location>
</feature>
<dbReference type="EMBL" id="CAJVQB010016656">
    <property type="protein sequence ID" value="CAG8780924.1"/>
    <property type="molecule type" value="Genomic_DNA"/>
</dbReference>
<name>A0ABN7VKF9_GIGMA</name>
<evidence type="ECO:0000313" key="3">
    <source>
        <dbReference type="Proteomes" id="UP000789901"/>
    </source>
</evidence>
<evidence type="ECO:0000256" key="1">
    <source>
        <dbReference type="SAM" id="MobiDB-lite"/>
    </source>
</evidence>
<proteinExistence type="predicted"/>
<gene>
    <name evidence="2" type="ORF">GMARGA_LOCUS19716</name>
</gene>
<sequence>VIESKKTLCYSFSAIYAAFYWKHPAIHILFELHWNQKSQISPKGQDRRKSQTLPKEQDRSKSQILPKEQDQNSKEALRTQFLERRARQLEDFCRKSGLTSLPDFPSSTSTLYSYYPVPLRVDSLSSLPCSGFFDYSGQFVQDYSGAMSLSDSNLFLEHSFNNFFNDFAPSFHLQGLK</sequence>
<reference evidence="2 3" key="1">
    <citation type="submission" date="2021-06" db="EMBL/GenBank/DDBJ databases">
        <authorList>
            <person name="Kallberg Y."/>
            <person name="Tangrot J."/>
            <person name="Rosling A."/>
        </authorList>
    </citation>
    <scope>NUCLEOTIDE SEQUENCE [LARGE SCALE GENOMIC DNA]</scope>
    <source>
        <strain evidence="2 3">120-4 pot B 10/14</strain>
    </source>
</reference>
<dbReference type="Proteomes" id="UP000789901">
    <property type="component" value="Unassembled WGS sequence"/>
</dbReference>